<dbReference type="SMART" id="SM00220">
    <property type="entry name" value="S_TKc"/>
    <property type="match status" value="1"/>
</dbReference>
<dbReference type="InterPro" id="IPR000719">
    <property type="entry name" value="Prot_kinase_dom"/>
</dbReference>
<name>A0ABP5P9C9_9ACTN</name>
<dbReference type="CDD" id="cd14014">
    <property type="entry name" value="STKc_PknB_like"/>
    <property type="match status" value="1"/>
</dbReference>
<evidence type="ECO:0000259" key="6">
    <source>
        <dbReference type="PROSITE" id="PS50011"/>
    </source>
</evidence>
<keyword evidence="5" id="KW-0067">ATP-binding</keyword>
<dbReference type="EC" id="2.7.11.1" evidence="1"/>
<evidence type="ECO:0000256" key="5">
    <source>
        <dbReference type="ARBA" id="ARBA00022840"/>
    </source>
</evidence>
<evidence type="ECO:0000256" key="3">
    <source>
        <dbReference type="ARBA" id="ARBA00022741"/>
    </source>
</evidence>
<protein>
    <recommendedName>
        <fullName evidence="1">non-specific serine/threonine protein kinase</fullName>
        <ecNumber evidence="1">2.7.11.1</ecNumber>
    </recommendedName>
</protein>
<dbReference type="SUPFAM" id="SSF56112">
    <property type="entry name" value="Protein kinase-like (PK-like)"/>
    <property type="match status" value="1"/>
</dbReference>
<dbReference type="InterPro" id="IPR050660">
    <property type="entry name" value="NEK_Ser/Thr_kinase"/>
</dbReference>
<feature type="domain" description="Protein kinase" evidence="6">
    <location>
        <begin position="30"/>
        <end position="276"/>
    </location>
</feature>
<keyword evidence="3" id="KW-0547">Nucleotide-binding</keyword>
<dbReference type="PANTHER" id="PTHR43671:SF13">
    <property type="entry name" value="SERINE_THREONINE-PROTEIN KINASE NEK2"/>
    <property type="match status" value="1"/>
</dbReference>
<organism evidence="7 8">
    <name type="scientific">Nonomuraea monospora</name>
    <dbReference type="NCBI Taxonomy" id="568818"/>
    <lineage>
        <taxon>Bacteria</taxon>
        <taxon>Bacillati</taxon>
        <taxon>Actinomycetota</taxon>
        <taxon>Actinomycetes</taxon>
        <taxon>Streptosporangiales</taxon>
        <taxon>Streptosporangiaceae</taxon>
        <taxon>Nonomuraea</taxon>
    </lineage>
</organism>
<dbReference type="InterPro" id="IPR011009">
    <property type="entry name" value="Kinase-like_dom_sf"/>
</dbReference>
<evidence type="ECO:0000256" key="2">
    <source>
        <dbReference type="ARBA" id="ARBA00022679"/>
    </source>
</evidence>
<evidence type="ECO:0000256" key="1">
    <source>
        <dbReference type="ARBA" id="ARBA00012513"/>
    </source>
</evidence>
<dbReference type="PROSITE" id="PS50011">
    <property type="entry name" value="PROTEIN_KINASE_DOM"/>
    <property type="match status" value="1"/>
</dbReference>
<dbReference type="Pfam" id="PF00069">
    <property type="entry name" value="Pkinase"/>
    <property type="match status" value="1"/>
</dbReference>
<dbReference type="PROSITE" id="PS00108">
    <property type="entry name" value="PROTEIN_KINASE_ST"/>
    <property type="match status" value="1"/>
</dbReference>
<dbReference type="Gene3D" id="3.30.200.20">
    <property type="entry name" value="Phosphorylase Kinase, domain 1"/>
    <property type="match status" value="1"/>
</dbReference>
<accession>A0ABP5P9C9</accession>
<keyword evidence="8" id="KW-1185">Reference proteome</keyword>
<proteinExistence type="predicted"/>
<dbReference type="InterPro" id="IPR008271">
    <property type="entry name" value="Ser/Thr_kinase_AS"/>
</dbReference>
<keyword evidence="2" id="KW-0808">Transferase</keyword>
<dbReference type="Proteomes" id="UP001499843">
    <property type="component" value="Unassembled WGS sequence"/>
</dbReference>
<comment type="caution">
    <text evidence="7">The sequence shown here is derived from an EMBL/GenBank/DDBJ whole genome shotgun (WGS) entry which is preliminary data.</text>
</comment>
<dbReference type="PANTHER" id="PTHR43671">
    <property type="entry name" value="SERINE/THREONINE-PROTEIN KINASE NEK"/>
    <property type="match status" value="1"/>
</dbReference>
<evidence type="ECO:0000256" key="4">
    <source>
        <dbReference type="ARBA" id="ARBA00022777"/>
    </source>
</evidence>
<dbReference type="Gene3D" id="1.10.510.10">
    <property type="entry name" value="Transferase(Phosphotransferase) domain 1"/>
    <property type="match status" value="1"/>
</dbReference>
<keyword evidence="4" id="KW-0418">Kinase</keyword>
<gene>
    <name evidence="7" type="ORF">GCM10009850_038400</name>
</gene>
<dbReference type="EMBL" id="BAAAQX010000008">
    <property type="protein sequence ID" value="GAA2208382.1"/>
    <property type="molecule type" value="Genomic_DNA"/>
</dbReference>
<sequence>MQPMHTMVTNDTTRVLSRRNCARPAWIGNYRVLGVLGEGGQGRVYLGMSKSMGNVAIKVPHAWEAMDAPEQHRFLREANLVRKLAPFCTATLLEAGLIRDCPYIVSEYIAGPSLRDLVRRDGPRSGSGLHRLAVATLSALMAIHRAGVIHRDIKPANVIMSSEGPVVIDFGIAQLLDHVNTRSRNAGTPSYMAPEQLTERPLSPATDLFAWAATMVFAATGRPAFPGRTLPAVMHSIMTGEPDLTCVPEPLRLLALACLAKDPQSRPCAAQLLSWLTANPDSR</sequence>
<evidence type="ECO:0000313" key="8">
    <source>
        <dbReference type="Proteomes" id="UP001499843"/>
    </source>
</evidence>
<evidence type="ECO:0000313" key="7">
    <source>
        <dbReference type="EMBL" id="GAA2208382.1"/>
    </source>
</evidence>
<reference evidence="8" key="1">
    <citation type="journal article" date="2019" name="Int. J. Syst. Evol. Microbiol.">
        <title>The Global Catalogue of Microorganisms (GCM) 10K type strain sequencing project: providing services to taxonomists for standard genome sequencing and annotation.</title>
        <authorList>
            <consortium name="The Broad Institute Genomics Platform"/>
            <consortium name="The Broad Institute Genome Sequencing Center for Infectious Disease"/>
            <person name="Wu L."/>
            <person name="Ma J."/>
        </authorList>
    </citation>
    <scope>NUCLEOTIDE SEQUENCE [LARGE SCALE GENOMIC DNA]</scope>
    <source>
        <strain evidence="8">JCM 16114</strain>
    </source>
</reference>